<dbReference type="Gene3D" id="3.90.1150.10">
    <property type="entry name" value="Aspartate Aminotransferase, domain 1"/>
    <property type="match status" value="1"/>
</dbReference>
<dbReference type="PANTHER" id="PTHR43094:SF1">
    <property type="entry name" value="AMINOTRANSFERASE CLASS-III"/>
    <property type="match status" value="1"/>
</dbReference>
<dbReference type="GeneID" id="300655182"/>
<reference evidence="5 6" key="1">
    <citation type="journal article" date="2016" name="Int. J. Syst. Evol. Microbiol.">
        <title>Pyruvatibacter mobilis gen. nov., sp. nov., a marine bacterium from the culture broth of Picochlorum sp. 122.</title>
        <authorList>
            <person name="Wang G."/>
            <person name="Tang M."/>
            <person name="Wu H."/>
            <person name="Dai S."/>
            <person name="Li T."/>
            <person name="Chen C."/>
            <person name="He H."/>
            <person name="Fan J."/>
            <person name="Xiang W."/>
            <person name="Li X."/>
        </authorList>
    </citation>
    <scope>NUCLEOTIDE SEQUENCE [LARGE SCALE GENOMIC DNA]</scope>
    <source>
        <strain evidence="5 6">GYP-11</strain>
    </source>
</reference>
<protein>
    <submittedName>
        <fullName evidence="5">Aminotransferase class III-fold pyridoxal phosphate-dependent enzyme</fullName>
    </submittedName>
</protein>
<evidence type="ECO:0000256" key="3">
    <source>
        <dbReference type="ARBA" id="ARBA00022898"/>
    </source>
</evidence>
<dbReference type="GO" id="GO:0030170">
    <property type="term" value="F:pyridoxal phosphate binding"/>
    <property type="evidence" value="ECO:0007669"/>
    <property type="project" value="InterPro"/>
</dbReference>
<dbReference type="SUPFAM" id="SSF53383">
    <property type="entry name" value="PLP-dependent transferases"/>
    <property type="match status" value="1"/>
</dbReference>
<dbReference type="PANTHER" id="PTHR43094">
    <property type="entry name" value="AMINOTRANSFERASE"/>
    <property type="match status" value="1"/>
</dbReference>
<keyword evidence="5" id="KW-0808">Transferase</keyword>
<comment type="caution">
    <text evidence="5">The sequence shown here is derived from an EMBL/GenBank/DDBJ whole genome shotgun (WGS) entry which is preliminary data.</text>
</comment>
<evidence type="ECO:0000313" key="6">
    <source>
        <dbReference type="Proteomes" id="UP000470384"/>
    </source>
</evidence>
<name>A0A845Q9R0_9HYPH</name>
<evidence type="ECO:0000256" key="1">
    <source>
        <dbReference type="ARBA" id="ARBA00001933"/>
    </source>
</evidence>
<evidence type="ECO:0000313" key="5">
    <source>
        <dbReference type="EMBL" id="NBG95353.1"/>
    </source>
</evidence>
<dbReference type="RefSeq" id="WP_160587356.1">
    <property type="nucleotide sequence ID" value="NZ_BMHN01000001.1"/>
</dbReference>
<dbReference type="InterPro" id="IPR049704">
    <property type="entry name" value="Aminotrans_3_PPA_site"/>
</dbReference>
<keyword evidence="5" id="KW-0032">Aminotransferase</keyword>
<dbReference type="Gene3D" id="3.40.640.10">
    <property type="entry name" value="Type I PLP-dependent aspartate aminotransferase-like (Major domain)"/>
    <property type="match status" value="1"/>
</dbReference>
<dbReference type="InterPro" id="IPR015422">
    <property type="entry name" value="PyrdxlP-dep_Trfase_small"/>
</dbReference>
<keyword evidence="3 4" id="KW-0663">Pyridoxal phosphate</keyword>
<dbReference type="AlphaFoldDB" id="A0A845Q9R0"/>
<evidence type="ECO:0000256" key="4">
    <source>
        <dbReference type="RuleBase" id="RU003560"/>
    </source>
</evidence>
<dbReference type="PROSITE" id="PS00600">
    <property type="entry name" value="AA_TRANSFER_CLASS_3"/>
    <property type="match status" value="1"/>
</dbReference>
<gene>
    <name evidence="5" type="ORF">GTQ45_06370</name>
</gene>
<organism evidence="5 6">
    <name type="scientific">Pyruvatibacter mobilis</name>
    <dbReference type="NCBI Taxonomy" id="1712261"/>
    <lineage>
        <taxon>Bacteria</taxon>
        <taxon>Pseudomonadati</taxon>
        <taxon>Pseudomonadota</taxon>
        <taxon>Alphaproteobacteria</taxon>
        <taxon>Hyphomicrobiales</taxon>
        <taxon>Parvibaculaceae</taxon>
        <taxon>Pyruvatibacter</taxon>
    </lineage>
</organism>
<dbReference type="GO" id="GO:0008483">
    <property type="term" value="F:transaminase activity"/>
    <property type="evidence" value="ECO:0007669"/>
    <property type="project" value="UniProtKB-KW"/>
</dbReference>
<dbReference type="Pfam" id="PF00202">
    <property type="entry name" value="Aminotran_3"/>
    <property type="match status" value="1"/>
</dbReference>
<dbReference type="Proteomes" id="UP000470384">
    <property type="component" value="Unassembled WGS sequence"/>
</dbReference>
<comment type="similarity">
    <text evidence="2 4">Belongs to the class-III pyridoxal-phosphate-dependent aminotransferase family.</text>
</comment>
<sequence>MSPAPHPKSDVWPFIPSPRIIDVVKAEGVWLEMANGTRILDAAGGAIAASIGHGRKEVAAAMAEAVGDTGYIVPTFLTPQRERLVARLKASWLPDHLTRVHLSSGGSEAADAAIRLARMYQIAIGQDTRWKIIGRVPSYHGATALTLAAGGHTARQKGFEPYAPHFPKVPAPYALRSPLGRNHPDEDIRCAKALEDTILSEGPETVAAFLAESITGSSGGAQEPGPRYWPEVQRICQQYGVLLIIDEVMTGFGRTGARFGIEHFDVRPDIMYAGKGLTAGYAPLAGIYASDEVLAPLAERGDSLMFYTYGGHPGACAAADKALEIMEREDLVARAATQGRKLEALLRDRLGQHPHVAEIRGRGLLWGIELVADRETLALYPAEAGITNAVVGQGLARGAFFYPGGTGDIRDIICLGPAFTISDDELEMLVERLAGAIDAATQKAAAA</sequence>
<dbReference type="InterPro" id="IPR015421">
    <property type="entry name" value="PyrdxlP-dep_Trfase_major"/>
</dbReference>
<accession>A0A845Q9R0</accession>
<comment type="cofactor">
    <cofactor evidence="1">
        <name>pyridoxal 5'-phosphate</name>
        <dbReference type="ChEBI" id="CHEBI:597326"/>
    </cofactor>
</comment>
<dbReference type="InterPro" id="IPR005814">
    <property type="entry name" value="Aminotrans_3"/>
</dbReference>
<keyword evidence="6" id="KW-1185">Reference proteome</keyword>
<dbReference type="InterPro" id="IPR015424">
    <property type="entry name" value="PyrdxlP-dep_Trfase"/>
</dbReference>
<proteinExistence type="inferred from homology"/>
<evidence type="ECO:0000256" key="2">
    <source>
        <dbReference type="ARBA" id="ARBA00008954"/>
    </source>
</evidence>
<dbReference type="CDD" id="cd00610">
    <property type="entry name" value="OAT_like"/>
    <property type="match status" value="1"/>
</dbReference>
<dbReference type="OrthoDB" id="9801834at2"/>
<dbReference type="EMBL" id="WXYQ01000005">
    <property type="protein sequence ID" value="NBG95353.1"/>
    <property type="molecule type" value="Genomic_DNA"/>
</dbReference>